<evidence type="ECO:0000256" key="4">
    <source>
        <dbReference type="ARBA" id="ARBA00022801"/>
    </source>
</evidence>
<feature type="compositionally biased region" description="Low complexity" evidence="8">
    <location>
        <begin position="180"/>
        <end position="209"/>
    </location>
</feature>
<dbReference type="Proteomes" id="UP000014978">
    <property type="component" value="Unassembled WGS sequence"/>
</dbReference>
<dbReference type="Gene3D" id="3.30.830.10">
    <property type="entry name" value="Metalloenzyme, LuxS/M16 peptidase-like"/>
    <property type="match status" value="2"/>
</dbReference>
<dbReference type="SUPFAM" id="SSF63411">
    <property type="entry name" value="LuxS/MPP-like metallohydrolase"/>
    <property type="match status" value="2"/>
</dbReference>
<dbReference type="PANTHER" id="PTHR43690:SF18">
    <property type="entry name" value="INSULIN-DEGRADING ENZYME-RELATED"/>
    <property type="match status" value="1"/>
</dbReference>
<dbReference type="GO" id="GO:0006508">
    <property type="term" value="P:proteolysis"/>
    <property type="evidence" value="ECO:0007669"/>
    <property type="project" value="UniProtKB-KW"/>
</dbReference>
<dbReference type="HOGENOM" id="CLU_649197_0_0_1"/>
<dbReference type="InterPro" id="IPR050626">
    <property type="entry name" value="Peptidase_M16"/>
</dbReference>
<feature type="non-terminal residue" evidence="11">
    <location>
        <position position="423"/>
    </location>
</feature>
<keyword evidence="3" id="KW-0479">Metal-binding</keyword>
<evidence type="ECO:0000256" key="8">
    <source>
        <dbReference type="SAM" id="MobiDB-lite"/>
    </source>
</evidence>
<evidence type="ECO:0000256" key="1">
    <source>
        <dbReference type="ARBA" id="ARBA00007261"/>
    </source>
</evidence>
<dbReference type="VEuPathDB" id="MicrosporidiaDB:SLOPH_1413"/>
<dbReference type="AlphaFoldDB" id="S7W8Q4"/>
<proteinExistence type="inferred from homology"/>
<keyword evidence="5" id="KW-0862">Zinc</keyword>
<evidence type="ECO:0000259" key="9">
    <source>
        <dbReference type="Pfam" id="PF00675"/>
    </source>
</evidence>
<dbReference type="EMBL" id="ATCN01000326">
    <property type="protein sequence ID" value="EPR79260.1"/>
    <property type="molecule type" value="Genomic_DNA"/>
</dbReference>
<evidence type="ECO:0000259" key="10">
    <source>
        <dbReference type="Pfam" id="PF05193"/>
    </source>
</evidence>
<dbReference type="STRING" id="1358809.S7W8Q4"/>
<sequence>MLKDKINIIKYDNDNNEYNYFIYKNIQVLTISTKDNIMSDRDDENIMSDKDNNNNHTINHTTTNNNHTTTNNTNDNKDISASCVLIVSMGGHSDPNHIPGLAHFLEHMLFMGTKKYKSVNAFDNYLAMNNGYSNAYTSTDTTCYYFKIDSDGLCDNLDLDGGLDGNNRGDLDGSNDLDDNNNQNNNINNTNHNNHTTTTNTNNHQTTTTKHTKSKLKNALDMFAQFFINPLFNKKYINKEILAVDSEFKNRYNNDNIRIERIENIILGGIESKFTTGNKYTLRYNEDYNDNEDECYSDSGSDSGDDIDIINKDTNNTNTNINIRKELIKLFKKYSKSNIVVVLQGNYSTKILKEYIEDSFKDIKHNNNGNDECYDDNDDITSNHINHTKNMNDNLTLSNPRTFFNNHINNINTNNININTNTN</sequence>
<keyword evidence="6" id="KW-0482">Metalloprotease</keyword>
<feature type="region of interest" description="Disordered" evidence="8">
    <location>
        <begin position="170"/>
        <end position="212"/>
    </location>
</feature>
<dbReference type="InterPro" id="IPR011765">
    <property type="entry name" value="Pept_M16_N"/>
</dbReference>
<comment type="similarity">
    <text evidence="1 7">Belongs to the peptidase M16 family.</text>
</comment>
<dbReference type="Pfam" id="PF05193">
    <property type="entry name" value="Peptidase_M16_C"/>
    <property type="match status" value="1"/>
</dbReference>
<organism evidence="11 12">
    <name type="scientific">Spraguea lophii (strain 42_110)</name>
    <name type="common">Microsporidian parasite</name>
    <dbReference type="NCBI Taxonomy" id="1358809"/>
    <lineage>
        <taxon>Eukaryota</taxon>
        <taxon>Fungi</taxon>
        <taxon>Fungi incertae sedis</taxon>
        <taxon>Microsporidia</taxon>
        <taxon>Spragueidae</taxon>
        <taxon>Spraguea</taxon>
    </lineage>
</organism>
<evidence type="ECO:0000256" key="7">
    <source>
        <dbReference type="RuleBase" id="RU004447"/>
    </source>
</evidence>
<protein>
    <submittedName>
        <fullName evidence="11">Peptidase family M16</fullName>
    </submittedName>
</protein>
<feature type="region of interest" description="Disordered" evidence="8">
    <location>
        <begin position="47"/>
        <end position="74"/>
    </location>
</feature>
<evidence type="ECO:0000313" key="11">
    <source>
        <dbReference type="EMBL" id="EPR79260.1"/>
    </source>
</evidence>
<dbReference type="InterPro" id="IPR011249">
    <property type="entry name" value="Metalloenz_LuxS/M16"/>
</dbReference>
<evidence type="ECO:0000256" key="6">
    <source>
        <dbReference type="ARBA" id="ARBA00023049"/>
    </source>
</evidence>
<dbReference type="InterPro" id="IPR007863">
    <property type="entry name" value="Peptidase_M16_C"/>
</dbReference>
<comment type="caution">
    <text evidence="11">The sequence shown here is derived from an EMBL/GenBank/DDBJ whole genome shotgun (WGS) entry which is preliminary data.</text>
</comment>
<feature type="domain" description="Peptidase M16 N-terminal" evidence="9">
    <location>
        <begin position="74"/>
        <end position="158"/>
    </location>
</feature>
<evidence type="ECO:0000313" key="12">
    <source>
        <dbReference type="Proteomes" id="UP000014978"/>
    </source>
</evidence>
<gene>
    <name evidence="11" type="ORF">SLOPH_1413</name>
</gene>
<dbReference type="InParanoid" id="S7W8Q4"/>
<accession>S7W8Q4</accession>
<evidence type="ECO:0000256" key="2">
    <source>
        <dbReference type="ARBA" id="ARBA00022670"/>
    </source>
</evidence>
<keyword evidence="2" id="KW-0645">Protease</keyword>
<dbReference type="PANTHER" id="PTHR43690">
    <property type="entry name" value="NARDILYSIN"/>
    <property type="match status" value="1"/>
</dbReference>
<feature type="domain" description="Peptidase M16 N-terminal" evidence="9">
    <location>
        <begin position="191"/>
        <end position="254"/>
    </location>
</feature>
<keyword evidence="12" id="KW-1185">Reference proteome</keyword>
<dbReference type="OrthoDB" id="952271at2759"/>
<dbReference type="GO" id="GO:0004222">
    <property type="term" value="F:metalloendopeptidase activity"/>
    <property type="evidence" value="ECO:0007669"/>
    <property type="project" value="InterPro"/>
</dbReference>
<reference evidence="12" key="1">
    <citation type="journal article" date="2013" name="PLoS Genet.">
        <title>The genome of Spraguea lophii and the basis of host-microsporidian interactions.</title>
        <authorList>
            <person name="Campbell S.E."/>
            <person name="Williams T.A."/>
            <person name="Yousuf A."/>
            <person name="Soanes D.M."/>
            <person name="Paszkiewicz K.H."/>
            <person name="Williams B.A.P."/>
        </authorList>
    </citation>
    <scope>NUCLEOTIDE SEQUENCE [LARGE SCALE GENOMIC DNA]</scope>
    <source>
        <strain evidence="12">42_110</strain>
    </source>
</reference>
<feature type="compositionally biased region" description="Low complexity" evidence="8">
    <location>
        <begin position="54"/>
        <end position="74"/>
    </location>
</feature>
<dbReference type="InterPro" id="IPR001431">
    <property type="entry name" value="Pept_M16_Zn_BS"/>
</dbReference>
<evidence type="ECO:0000256" key="3">
    <source>
        <dbReference type="ARBA" id="ARBA00022723"/>
    </source>
</evidence>
<dbReference type="PROSITE" id="PS00143">
    <property type="entry name" value="INSULINASE"/>
    <property type="match status" value="1"/>
</dbReference>
<feature type="domain" description="Peptidase M16 C-terminal" evidence="10">
    <location>
        <begin position="324"/>
        <end position="380"/>
    </location>
</feature>
<dbReference type="Pfam" id="PF00675">
    <property type="entry name" value="Peptidase_M16"/>
    <property type="match status" value="2"/>
</dbReference>
<dbReference type="GO" id="GO:0046872">
    <property type="term" value="F:metal ion binding"/>
    <property type="evidence" value="ECO:0007669"/>
    <property type="project" value="UniProtKB-KW"/>
</dbReference>
<evidence type="ECO:0000256" key="5">
    <source>
        <dbReference type="ARBA" id="ARBA00022833"/>
    </source>
</evidence>
<keyword evidence="4" id="KW-0378">Hydrolase</keyword>
<name>S7W8Q4_SPRLO</name>